<reference evidence="2 3" key="1">
    <citation type="submission" date="2019-05" db="EMBL/GenBank/DDBJ databases">
        <title>Another draft genome of Portunus trituberculatus and its Hox gene families provides insights of decapod evolution.</title>
        <authorList>
            <person name="Jeong J.-H."/>
            <person name="Song I."/>
            <person name="Kim S."/>
            <person name="Choi T."/>
            <person name="Kim D."/>
            <person name="Ryu S."/>
            <person name="Kim W."/>
        </authorList>
    </citation>
    <scope>NUCLEOTIDE SEQUENCE [LARGE SCALE GENOMIC DNA]</scope>
    <source>
        <tissue evidence="2">Muscle</tissue>
    </source>
</reference>
<comment type="caution">
    <text evidence="2">The sequence shown here is derived from an EMBL/GenBank/DDBJ whole genome shotgun (WGS) entry which is preliminary data.</text>
</comment>
<dbReference type="Proteomes" id="UP000324222">
    <property type="component" value="Unassembled WGS sequence"/>
</dbReference>
<organism evidence="2 3">
    <name type="scientific">Portunus trituberculatus</name>
    <name type="common">Swimming crab</name>
    <name type="synonym">Neptunus trituberculatus</name>
    <dbReference type="NCBI Taxonomy" id="210409"/>
    <lineage>
        <taxon>Eukaryota</taxon>
        <taxon>Metazoa</taxon>
        <taxon>Ecdysozoa</taxon>
        <taxon>Arthropoda</taxon>
        <taxon>Crustacea</taxon>
        <taxon>Multicrustacea</taxon>
        <taxon>Malacostraca</taxon>
        <taxon>Eumalacostraca</taxon>
        <taxon>Eucarida</taxon>
        <taxon>Decapoda</taxon>
        <taxon>Pleocyemata</taxon>
        <taxon>Brachyura</taxon>
        <taxon>Eubrachyura</taxon>
        <taxon>Portunoidea</taxon>
        <taxon>Portunidae</taxon>
        <taxon>Portuninae</taxon>
        <taxon>Portunus</taxon>
    </lineage>
</organism>
<name>A0A5B7EHJ1_PORTR</name>
<accession>A0A5B7EHJ1</accession>
<gene>
    <name evidence="2" type="ORF">E2C01_025948</name>
</gene>
<sequence>MTTLVPPATGPLCHLRRLQSVSLESLTLHKFTVFVAVIAAVCLWGEHVAWIAGPDTNDEENLSLLDVSNKIWQILKEKSFIEFDSVPEGIQPRSKGDSRLAPRWGPCSVPTAETAHKYERPG</sequence>
<evidence type="ECO:0000313" key="3">
    <source>
        <dbReference type="Proteomes" id="UP000324222"/>
    </source>
</evidence>
<keyword evidence="3" id="KW-1185">Reference proteome</keyword>
<protein>
    <submittedName>
        <fullName evidence="2">Uncharacterized protein</fullName>
    </submittedName>
</protein>
<feature type="region of interest" description="Disordered" evidence="1">
    <location>
        <begin position="87"/>
        <end position="122"/>
    </location>
</feature>
<dbReference type="AlphaFoldDB" id="A0A5B7EHJ1"/>
<evidence type="ECO:0000313" key="2">
    <source>
        <dbReference type="EMBL" id="MPC32626.1"/>
    </source>
</evidence>
<evidence type="ECO:0000256" key="1">
    <source>
        <dbReference type="SAM" id="MobiDB-lite"/>
    </source>
</evidence>
<proteinExistence type="predicted"/>
<dbReference type="EMBL" id="VSRR010002663">
    <property type="protein sequence ID" value="MPC32626.1"/>
    <property type="molecule type" value="Genomic_DNA"/>
</dbReference>